<dbReference type="AlphaFoldDB" id="A0AAD6XGH7"/>
<reference evidence="2" key="1">
    <citation type="submission" date="2023-03" db="EMBL/GenBank/DDBJ databases">
        <title>Massive genome expansion in bonnet fungi (Mycena s.s.) driven by repeated elements and novel gene families across ecological guilds.</title>
        <authorList>
            <consortium name="Lawrence Berkeley National Laboratory"/>
            <person name="Harder C.B."/>
            <person name="Miyauchi S."/>
            <person name="Viragh M."/>
            <person name="Kuo A."/>
            <person name="Thoen E."/>
            <person name="Andreopoulos B."/>
            <person name="Lu D."/>
            <person name="Skrede I."/>
            <person name="Drula E."/>
            <person name="Henrissat B."/>
            <person name="Morin E."/>
            <person name="Kohler A."/>
            <person name="Barry K."/>
            <person name="LaButti K."/>
            <person name="Morin E."/>
            <person name="Salamov A."/>
            <person name="Lipzen A."/>
            <person name="Mereny Z."/>
            <person name="Hegedus B."/>
            <person name="Baldrian P."/>
            <person name="Stursova M."/>
            <person name="Weitz H."/>
            <person name="Taylor A."/>
            <person name="Grigoriev I.V."/>
            <person name="Nagy L.G."/>
            <person name="Martin F."/>
            <person name="Kauserud H."/>
        </authorList>
    </citation>
    <scope>NUCLEOTIDE SEQUENCE</scope>
    <source>
        <strain evidence="2">CBHHK200</strain>
    </source>
</reference>
<evidence type="ECO:0000313" key="3">
    <source>
        <dbReference type="Proteomes" id="UP001218188"/>
    </source>
</evidence>
<organism evidence="2 3">
    <name type="scientific">Mycena alexandri</name>
    <dbReference type="NCBI Taxonomy" id="1745969"/>
    <lineage>
        <taxon>Eukaryota</taxon>
        <taxon>Fungi</taxon>
        <taxon>Dikarya</taxon>
        <taxon>Basidiomycota</taxon>
        <taxon>Agaricomycotina</taxon>
        <taxon>Agaricomycetes</taxon>
        <taxon>Agaricomycetidae</taxon>
        <taxon>Agaricales</taxon>
        <taxon>Marasmiineae</taxon>
        <taxon>Mycenaceae</taxon>
        <taxon>Mycena</taxon>
    </lineage>
</organism>
<dbReference type="Proteomes" id="UP001218188">
    <property type="component" value="Unassembled WGS sequence"/>
</dbReference>
<comment type="caution">
    <text evidence="2">The sequence shown here is derived from an EMBL/GenBank/DDBJ whole genome shotgun (WGS) entry which is preliminary data.</text>
</comment>
<feature type="region of interest" description="Disordered" evidence="1">
    <location>
        <begin position="1"/>
        <end position="24"/>
    </location>
</feature>
<proteinExistence type="predicted"/>
<evidence type="ECO:0000313" key="2">
    <source>
        <dbReference type="EMBL" id="KAJ7044424.1"/>
    </source>
</evidence>
<protein>
    <submittedName>
        <fullName evidence="2">Uncharacterized protein</fullName>
    </submittedName>
</protein>
<dbReference type="EMBL" id="JARJCM010000007">
    <property type="protein sequence ID" value="KAJ7044424.1"/>
    <property type="molecule type" value="Genomic_DNA"/>
</dbReference>
<evidence type="ECO:0000256" key="1">
    <source>
        <dbReference type="SAM" id="MobiDB-lite"/>
    </source>
</evidence>
<keyword evidence="3" id="KW-1185">Reference proteome</keyword>
<sequence>MVELLANQRGDRGGRAGRGTTARNCKREEYKKAVKLTNFHEFLSKTRSFTMPTSKPMVILVQRLRFGFCHEFEARKRRRGGGKAKNEGEYPDHGSGPVEQAIPASADAIAAYELSHESYGCGYSLARVERAIPASADAISAQITRTQSKEIVGTICGGL</sequence>
<gene>
    <name evidence="2" type="ORF">C8F04DRAFT_1174854</name>
</gene>
<name>A0AAD6XGH7_9AGAR</name>
<accession>A0AAD6XGH7</accession>
<feature type="region of interest" description="Disordered" evidence="1">
    <location>
        <begin position="77"/>
        <end position="98"/>
    </location>
</feature>